<dbReference type="Gene3D" id="3.40.50.40">
    <property type="match status" value="1"/>
</dbReference>
<keyword evidence="3 12" id="KW-0378">Hydrolase</keyword>
<evidence type="ECO:0000259" key="11">
    <source>
        <dbReference type="Pfam" id="PF17763"/>
    </source>
</evidence>
<dbReference type="InterPro" id="IPR020827">
    <property type="entry name" value="Asparaginase/glutaminase_AS1"/>
</dbReference>
<dbReference type="PIRSF" id="PIRSF001220">
    <property type="entry name" value="L-ASNase_gatD"/>
    <property type="match status" value="1"/>
</dbReference>
<dbReference type="InterPro" id="IPR040919">
    <property type="entry name" value="Asparaginase_C"/>
</dbReference>
<evidence type="ECO:0000313" key="12">
    <source>
        <dbReference type="EMBL" id="MTT76369.1"/>
    </source>
</evidence>
<dbReference type="EMBL" id="WNBW01000006">
    <property type="protein sequence ID" value="MTU04433.1"/>
    <property type="molecule type" value="Genomic_DNA"/>
</dbReference>
<dbReference type="PROSITE" id="PS51732">
    <property type="entry name" value="ASN_GLN_ASE_3"/>
    <property type="match status" value="1"/>
</dbReference>
<evidence type="ECO:0000256" key="7">
    <source>
        <dbReference type="PROSITE-ProRule" id="PRU10099"/>
    </source>
</evidence>
<feature type="domain" description="Asparaginase/glutaminase C-terminal" evidence="11">
    <location>
        <begin position="219"/>
        <end position="327"/>
    </location>
</feature>
<dbReference type="PROSITE" id="PS00917">
    <property type="entry name" value="ASN_GLN_ASE_2"/>
    <property type="match status" value="1"/>
</dbReference>
<dbReference type="PANTHER" id="PTHR11707:SF28">
    <property type="entry name" value="60 KDA LYSOPHOSPHOLIPASE"/>
    <property type="match status" value="1"/>
</dbReference>
<accession>A0A7X3BW22</accession>
<feature type="binding site" evidence="6">
    <location>
        <begin position="95"/>
        <end position="96"/>
    </location>
    <ligand>
        <name>substrate</name>
    </ligand>
</feature>
<dbReference type="PRINTS" id="PR00139">
    <property type="entry name" value="ASNGLNASE"/>
</dbReference>
<dbReference type="InterPro" id="IPR027473">
    <property type="entry name" value="L-asparaginase_C"/>
</dbReference>
<dbReference type="RefSeq" id="WP_155164154.1">
    <property type="nucleotide sequence ID" value="NZ_WNBG01000006.1"/>
</dbReference>
<evidence type="ECO:0000256" key="8">
    <source>
        <dbReference type="PROSITE-ProRule" id="PRU10100"/>
    </source>
</evidence>
<dbReference type="Proteomes" id="UP000484547">
    <property type="component" value="Unassembled WGS sequence"/>
</dbReference>
<proteinExistence type="inferred from homology"/>
<dbReference type="InterPro" id="IPR006034">
    <property type="entry name" value="Asparaginase/glutaminase-like"/>
</dbReference>
<dbReference type="InterPro" id="IPR027475">
    <property type="entry name" value="Asparaginase/glutaminase_AS2"/>
</dbReference>
<evidence type="ECO:0000313" key="13">
    <source>
        <dbReference type="EMBL" id="MTU04433.1"/>
    </source>
</evidence>
<dbReference type="GO" id="GO:0006528">
    <property type="term" value="P:asparagine metabolic process"/>
    <property type="evidence" value="ECO:0007669"/>
    <property type="project" value="InterPro"/>
</dbReference>
<feature type="active site" evidence="7">
    <location>
        <position position="15"/>
    </location>
</feature>
<feature type="binding site" evidence="6">
    <location>
        <position position="62"/>
    </location>
    <ligand>
        <name>substrate</name>
    </ligand>
</feature>
<evidence type="ECO:0000256" key="2">
    <source>
        <dbReference type="ARBA" id="ARBA00012920"/>
    </source>
</evidence>
<evidence type="ECO:0000259" key="10">
    <source>
        <dbReference type="Pfam" id="PF00710"/>
    </source>
</evidence>
<dbReference type="FunFam" id="3.40.50.1170:FF:000001">
    <property type="entry name" value="L-asparaginase 2"/>
    <property type="match status" value="1"/>
</dbReference>
<dbReference type="EMBL" id="WNBM01000006">
    <property type="protein sequence ID" value="MTT76369.1"/>
    <property type="molecule type" value="Genomic_DNA"/>
</dbReference>
<comment type="similarity">
    <text evidence="1 9">Belongs to the asparaginase 1 family.</text>
</comment>
<dbReference type="EC" id="3.5.1.1" evidence="2"/>
<dbReference type="Pfam" id="PF00710">
    <property type="entry name" value="Asparaginase"/>
    <property type="match status" value="1"/>
</dbReference>
<evidence type="ECO:0000256" key="4">
    <source>
        <dbReference type="ARBA" id="ARBA00049366"/>
    </source>
</evidence>
<organism evidence="12 15">
    <name type="scientific">Phascolarctobacterium faecium</name>
    <dbReference type="NCBI Taxonomy" id="33025"/>
    <lineage>
        <taxon>Bacteria</taxon>
        <taxon>Bacillati</taxon>
        <taxon>Bacillota</taxon>
        <taxon>Negativicutes</taxon>
        <taxon>Acidaminococcales</taxon>
        <taxon>Acidaminococcaceae</taxon>
        <taxon>Phascolarctobacterium</taxon>
    </lineage>
</organism>
<feature type="active site" evidence="8">
    <location>
        <position position="95"/>
    </location>
</feature>
<evidence type="ECO:0000313" key="15">
    <source>
        <dbReference type="Proteomes" id="UP000484547"/>
    </source>
</evidence>
<dbReference type="Pfam" id="PF17763">
    <property type="entry name" value="Asparaginase_C"/>
    <property type="match status" value="1"/>
</dbReference>
<dbReference type="SUPFAM" id="SSF53774">
    <property type="entry name" value="Glutaminase/Asparaginase"/>
    <property type="match status" value="1"/>
</dbReference>
<dbReference type="PROSITE" id="PS00144">
    <property type="entry name" value="ASN_GLN_ASE_1"/>
    <property type="match status" value="1"/>
</dbReference>
<dbReference type="NCBIfam" id="TIGR00520">
    <property type="entry name" value="asnASE_II"/>
    <property type="match status" value="1"/>
</dbReference>
<gene>
    <name evidence="12" type="ORF">GMD11_08840</name>
    <name evidence="13" type="ORF">GMD18_08495</name>
</gene>
<dbReference type="SMART" id="SM00870">
    <property type="entry name" value="Asparaginase"/>
    <property type="match status" value="1"/>
</dbReference>
<protein>
    <recommendedName>
        <fullName evidence="2">asparaginase</fullName>
        <ecNumber evidence="2">3.5.1.1</ecNumber>
    </recommendedName>
</protein>
<keyword evidence="14" id="KW-1185">Reference proteome</keyword>
<evidence type="ECO:0000256" key="6">
    <source>
        <dbReference type="PIRSR" id="PIRSR001220-2"/>
    </source>
</evidence>
<dbReference type="InterPro" id="IPR036152">
    <property type="entry name" value="Asp/glu_Ase-like_sf"/>
</dbReference>
<evidence type="ECO:0000256" key="1">
    <source>
        <dbReference type="ARBA" id="ARBA00010518"/>
    </source>
</evidence>
<dbReference type="Gene3D" id="3.40.50.1170">
    <property type="entry name" value="L-asparaginase, N-terminal domain"/>
    <property type="match status" value="1"/>
</dbReference>
<feature type="active site" description="O-isoaspartyl threonine intermediate" evidence="5">
    <location>
        <position position="15"/>
    </location>
</feature>
<dbReference type="PIRSF" id="PIRSF500176">
    <property type="entry name" value="L_ASNase"/>
    <property type="match status" value="1"/>
</dbReference>
<dbReference type="InterPro" id="IPR027474">
    <property type="entry name" value="L-asparaginase_N"/>
</dbReference>
<evidence type="ECO:0000256" key="3">
    <source>
        <dbReference type="ARBA" id="ARBA00022801"/>
    </source>
</evidence>
<dbReference type="GO" id="GO:0004067">
    <property type="term" value="F:asparaginase activity"/>
    <property type="evidence" value="ECO:0007669"/>
    <property type="project" value="UniProtKB-UniRule"/>
</dbReference>
<evidence type="ECO:0000256" key="9">
    <source>
        <dbReference type="RuleBase" id="RU004456"/>
    </source>
</evidence>
<reference evidence="14 15" key="1">
    <citation type="journal article" date="2019" name="Nat. Med.">
        <title>A library of human gut bacterial isolates paired with longitudinal multiomics data enables mechanistic microbiome research.</title>
        <authorList>
            <person name="Poyet M."/>
            <person name="Groussin M."/>
            <person name="Gibbons S.M."/>
            <person name="Avila-Pacheco J."/>
            <person name="Jiang X."/>
            <person name="Kearney S.M."/>
            <person name="Perrotta A.R."/>
            <person name="Berdy B."/>
            <person name="Zhao S."/>
            <person name="Lieberman T.D."/>
            <person name="Swanson P.K."/>
            <person name="Smith M."/>
            <person name="Roesemann S."/>
            <person name="Alexander J.E."/>
            <person name="Rich S.A."/>
            <person name="Livny J."/>
            <person name="Vlamakis H."/>
            <person name="Clish C."/>
            <person name="Bullock K."/>
            <person name="Deik A."/>
            <person name="Scott J."/>
            <person name="Pierce K.A."/>
            <person name="Xavier R.J."/>
            <person name="Alm E.J."/>
        </authorList>
    </citation>
    <scope>NUCLEOTIDE SEQUENCE [LARGE SCALE GENOMIC DNA]</scope>
    <source>
        <strain evidence="12 15">BIOML-A13</strain>
        <strain evidence="13 14">BIOML-A3</strain>
    </source>
</reference>
<sequence length="330" mass="35589">MMRKPKVVILGTGGTIAGKAGSNTEMTGYQAGEIGIQTLINAVPEMLEVADVTGEQFCNIGSFDMIDDIWLRLSRRVSELLQQPEVDGIVITHGTDTLEETAYFLNLTVKSEKPVVLVGAMRPATAMSADGPVNLLNAVALAGSQEAVGKGVLIAMNDQINGARDATKTNTTHVETFKSWELGYLGYFQNGKPIFYKASLRRHTAAAEFDISKVTALPRVDIVYLHVNCDDILVRAAVSAGALGIVIAAFGHGNLHINIKPALINIARSGIPVVRSTRVGNGIVSRSADDTDNKFIAADSLNPQKARILLQLALLRTKSPEEIQRMFDEY</sequence>
<comment type="catalytic activity">
    <reaction evidence="4">
        <text>L-asparagine + H2O = L-aspartate + NH4(+)</text>
        <dbReference type="Rhea" id="RHEA:21016"/>
        <dbReference type="ChEBI" id="CHEBI:15377"/>
        <dbReference type="ChEBI" id="CHEBI:28938"/>
        <dbReference type="ChEBI" id="CHEBI:29991"/>
        <dbReference type="ChEBI" id="CHEBI:58048"/>
        <dbReference type="EC" id="3.5.1.1"/>
    </reaction>
</comment>
<dbReference type="InterPro" id="IPR004550">
    <property type="entry name" value="AsnASE_II"/>
</dbReference>
<dbReference type="Proteomes" id="UP000443070">
    <property type="component" value="Unassembled WGS sequence"/>
</dbReference>
<feature type="domain" description="L-asparaginase N-terminal" evidence="10">
    <location>
        <begin position="6"/>
        <end position="198"/>
    </location>
</feature>
<evidence type="ECO:0000313" key="14">
    <source>
        <dbReference type="Proteomes" id="UP000443070"/>
    </source>
</evidence>
<dbReference type="PANTHER" id="PTHR11707">
    <property type="entry name" value="L-ASPARAGINASE"/>
    <property type="match status" value="1"/>
</dbReference>
<comment type="caution">
    <text evidence="12">The sequence shown here is derived from an EMBL/GenBank/DDBJ whole genome shotgun (WGS) entry which is preliminary data.</text>
</comment>
<dbReference type="OrthoDB" id="9788068at2"/>
<dbReference type="InterPro" id="IPR037152">
    <property type="entry name" value="L-asparaginase_N_sf"/>
</dbReference>
<name>A0A7X3BW22_9FIRM</name>
<dbReference type="CDD" id="cd08964">
    <property type="entry name" value="L-asparaginase_II"/>
    <property type="match status" value="1"/>
</dbReference>
<dbReference type="AlphaFoldDB" id="A0A7X3BW22"/>
<evidence type="ECO:0000256" key="5">
    <source>
        <dbReference type="PIRSR" id="PIRSR001220-1"/>
    </source>
</evidence>